<evidence type="ECO:0008006" key="4">
    <source>
        <dbReference type="Google" id="ProtNLM"/>
    </source>
</evidence>
<organism evidence="2 3">
    <name type="scientific">Levilactobacillus bambusae</name>
    <dbReference type="NCBI Taxonomy" id="2024736"/>
    <lineage>
        <taxon>Bacteria</taxon>
        <taxon>Bacillati</taxon>
        <taxon>Bacillota</taxon>
        <taxon>Bacilli</taxon>
        <taxon>Lactobacillales</taxon>
        <taxon>Lactobacillaceae</taxon>
        <taxon>Levilactobacillus</taxon>
    </lineage>
</organism>
<dbReference type="EMBL" id="QCXQ01000005">
    <property type="protein sequence ID" value="PWF99679.1"/>
    <property type="molecule type" value="Genomic_DNA"/>
</dbReference>
<evidence type="ECO:0000256" key="1">
    <source>
        <dbReference type="SAM" id="Phobius"/>
    </source>
</evidence>
<feature type="transmembrane region" description="Helical" evidence="1">
    <location>
        <begin position="82"/>
        <end position="104"/>
    </location>
</feature>
<feature type="transmembrane region" description="Helical" evidence="1">
    <location>
        <begin position="58"/>
        <end position="76"/>
    </location>
</feature>
<dbReference type="OrthoDB" id="2249781at2"/>
<accession>A0A2V1N008</accession>
<evidence type="ECO:0000313" key="3">
    <source>
        <dbReference type="Proteomes" id="UP000245080"/>
    </source>
</evidence>
<feature type="transmembrane region" description="Helical" evidence="1">
    <location>
        <begin position="35"/>
        <end position="53"/>
    </location>
</feature>
<keyword evidence="1" id="KW-1133">Transmembrane helix</keyword>
<protein>
    <recommendedName>
        <fullName evidence="4">Cell wall-active antibiotics response LiaF-like C-terminal domain-containing protein</fullName>
    </recommendedName>
</protein>
<evidence type="ECO:0000313" key="2">
    <source>
        <dbReference type="EMBL" id="PWF99679.1"/>
    </source>
</evidence>
<keyword evidence="1" id="KW-0812">Transmembrane</keyword>
<proteinExistence type="predicted"/>
<dbReference type="RefSeq" id="WP_109250780.1">
    <property type="nucleotide sequence ID" value="NZ_QCXQ01000005.1"/>
</dbReference>
<name>A0A2V1N008_9LACO</name>
<comment type="caution">
    <text evidence="2">The sequence shown here is derived from an EMBL/GenBank/DDBJ whole genome shotgun (WGS) entry which is preliminary data.</text>
</comment>
<keyword evidence="3" id="KW-1185">Reference proteome</keyword>
<dbReference type="Proteomes" id="UP000245080">
    <property type="component" value="Unassembled WGS sequence"/>
</dbReference>
<gene>
    <name evidence="2" type="ORF">DCM90_07640</name>
</gene>
<keyword evidence="1" id="KW-0472">Membrane</keyword>
<reference evidence="2 3" key="1">
    <citation type="journal article" date="2018" name="Int. J. Syst. Evol. Microbiol.">
        <title>Lactobacillus bambusae sp. nov., isolated from a traditional fermented Ma-bamboo shoots of Taiwan.</title>
        <authorList>
            <person name="Wang L.-T."/>
        </authorList>
    </citation>
    <scope>NUCLEOTIDE SEQUENCE [LARGE SCALE GENOMIC DNA]</scope>
    <source>
        <strain evidence="2 3">BS-W1</strain>
    </source>
</reference>
<sequence length="258" mass="28712">MKNYMWHKWFWGLFFLVAAAFLVTSQLGLLSIQIGWVACLLAIFFVGTLIAALSHFSVWGSAFSLAFLAIVFAKPLGIALSAWAILGTALLISIGLSILLFPFIRNHHVKWMKNKFVSHNWVDDDNWHHHGHSGHYHPNAEVDVETMYDPQTMVRATMNNTIRYIQSDHFETATIYAKMSGVKVYFDNVTVAGDHAEISVDASLSGVDLFVPRAWNVIPQLNLSMSGVTETDLGATKTGPTVYINGQLSLSGLTIHYI</sequence>
<dbReference type="AlphaFoldDB" id="A0A2V1N008"/>